<keyword evidence="3" id="KW-1185">Reference proteome</keyword>
<dbReference type="EMBL" id="JABFAD010334877">
    <property type="protein sequence ID" value="MBA0820461.1"/>
    <property type="molecule type" value="Genomic_DNA"/>
</dbReference>
<evidence type="ECO:0000313" key="3">
    <source>
        <dbReference type="Proteomes" id="UP000593560"/>
    </source>
</evidence>
<accession>A0A7J9IEE5</accession>
<evidence type="ECO:0000259" key="1">
    <source>
        <dbReference type="Pfam" id="PF14111"/>
    </source>
</evidence>
<comment type="caution">
    <text evidence="2">The sequence shown here is derived from an EMBL/GenBank/DDBJ whole genome shotgun (WGS) entry which is preliminary data.</text>
</comment>
<dbReference type="AlphaFoldDB" id="A0A7J9IEE5"/>
<organism evidence="2 3">
    <name type="scientific">Gossypium harknessii</name>
    <dbReference type="NCBI Taxonomy" id="34285"/>
    <lineage>
        <taxon>Eukaryota</taxon>
        <taxon>Viridiplantae</taxon>
        <taxon>Streptophyta</taxon>
        <taxon>Embryophyta</taxon>
        <taxon>Tracheophyta</taxon>
        <taxon>Spermatophyta</taxon>
        <taxon>Magnoliopsida</taxon>
        <taxon>eudicotyledons</taxon>
        <taxon>Gunneridae</taxon>
        <taxon>Pentapetalae</taxon>
        <taxon>rosids</taxon>
        <taxon>malvids</taxon>
        <taxon>Malvales</taxon>
        <taxon>Malvaceae</taxon>
        <taxon>Malvoideae</taxon>
        <taxon>Gossypium</taxon>
    </lineage>
</organism>
<protein>
    <recommendedName>
        <fullName evidence="1">DUF4283 domain-containing protein</fullName>
    </recommendedName>
</protein>
<dbReference type="Pfam" id="PF14111">
    <property type="entry name" value="DUF4283"/>
    <property type="match status" value="1"/>
</dbReference>
<proteinExistence type="predicted"/>
<gene>
    <name evidence="2" type="ORF">Gohar_021132</name>
</gene>
<evidence type="ECO:0000313" key="2">
    <source>
        <dbReference type="EMBL" id="MBA0820461.1"/>
    </source>
</evidence>
<feature type="domain" description="DUF4283" evidence="1">
    <location>
        <begin position="31"/>
        <end position="112"/>
    </location>
</feature>
<name>A0A7J9IEE5_9ROSI</name>
<dbReference type="Proteomes" id="UP000593560">
    <property type="component" value="Unassembled WGS sequence"/>
</dbReference>
<reference evidence="2 3" key="1">
    <citation type="journal article" date="2019" name="Genome Biol. Evol.">
        <title>Insights into the evolution of the New World diploid cottons (Gossypium, subgenus Houzingenia) based on genome sequencing.</title>
        <authorList>
            <person name="Grover C.E."/>
            <person name="Arick M.A. 2nd"/>
            <person name="Thrash A."/>
            <person name="Conover J.L."/>
            <person name="Sanders W.S."/>
            <person name="Peterson D.G."/>
            <person name="Frelichowski J.E."/>
            <person name="Scheffler J.A."/>
            <person name="Scheffler B.E."/>
            <person name="Wendel J.F."/>
        </authorList>
    </citation>
    <scope>NUCLEOTIDE SEQUENCE [LARGE SCALE GENOMIC DNA]</scope>
    <source>
        <strain evidence="2">0</strain>
        <tissue evidence="2">Leaf</tissue>
    </source>
</reference>
<dbReference type="OrthoDB" id="1001705at2759"/>
<dbReference type="InterPro" id="IPR025558">
    <property type="entry name" value="DUF4283"/>
</dbReference>
<sequence length="121" mass="14027">MEKELADLSLDEEEDEGMQFAAEARPQRSLYELCLVGCYLVASVVHFLVMKNTMANLWHLLGGIQISNLGEKRYVFLFFYEIDMERVISGTPWTFNNHLLLLHRLKDGEDPNLLLLVYADF</sequence>